<name>A0AAV4SPV7_CAEEX</name>
<evidence type="ECO:0000313" key="1">
    <source>
        <dbReference type="EMBL" id="GIY36019.1"/>
    </source>
</evidence>
<reference evidence="1 2" key="1">
    <citation type="submission" date="2021-06" db="EMBL/GenBank/DDBJ databases">
        <title>Caerostris extrusa draft genome.</title>
        <authorList>
            <person name="Kono N."/>
            <person name="Arakawa K."/>
        </authorList>
    </citation>
    <scope>NUCLEOTIDE SEQUENCE [LARGE SCALE GENOMIC DNA]</scope>
</reference>
<evidence type="ECO:0000313" key="2">
    <source>
        <dbReference type="Proteomes" id="UP001054945"/>
    </source>
</evidence>
<dbReference type="AlphaFoldDB" id="A0AAV4SPV7"/>
<keyword evidence="2" id="KW-1185">Reference proteome</keyword>
<dbReference type="Proteomes" id="UP001054945">
    <property type="component" value="Unassembled WGS sequence"/>
</dbReference>
<gene>
    <name evidence="1" type="primary">NR2E3_1</name>
    <name evidence="1" type="ORF">CEXT_597951</name>
</gene>
<proteinExistence type="predicted"/>
<dbReference type="EMBL" id="BPLR01009998">
    <property type="protein sequence ID" value="GIY36019.1"/>
    <property type="molecule type" value="Genomic_DNA"/>
</dbReference>
<accession>A0AAV4SPV7</accession>
<sequence length="148" mass="16660">MYPCAKCIARMPTVQNERQPRSTATVRPESTFARPVSTADDVFNTRFDAKAINAPNFQTFVSLHPKTISPMFAKVNEVKLCESATGSKDRTQIVLVAQLRKGRIEKPLWVTQAALWLSSLLLISDNHWVRSVLRVVWCISTRQNGSQS</sequence>
<comment type="caution">
    <text evidence="1">The sequence shown here is derived from an EMBL/GenBank/DDBJ whole genome shotgun (WGS) entry which is preliminary data.</text>
</comment>
<protein>
    <submittedName>
        <fullName evidence="1">Photoreceptor-specific nuclear receptor</fullName>
    </submittedName>
</protein>
<organism evidence="1 2">
    <name type="scientific">Caerostris extrusa</name>
    <name type="common">Bark spider</name>
    <name type="synonym">Caerostris bankana</name>
    <dbReference type="NCBI Taxonomy" id="172846"/>
    <lineage>
        <taxon>Eukaryota</taxon>
        <taxon>Metazoa</taxon>
        <taxon>Ecdysozoa</taxon>
        <taxon>Arthropoda</taxon>
        <taxon>Chelicerata</taxon>
        <taxon>Arachnida</taxon>
        <taxon>Araneae</taxon>
        <taxon>Araneomorphae</taxon>
        <taxon>Entelegynae</taxon>
        <taxon>Araneoidea</taxon>
        <taxon>Araneidae</taxon>
        <taxon>Caerostris</taxon>
    </lineage>
</organism>